<reference evidence="2" key="1">
    <citation type="submission" date="2023-03" db="EMBL/GenBank/DDBJ databases">
        <title>Near-Complete genome sequence of Lipomyces tetrasporous NRRL Y-64009, an oleaginous yeast capable of growing on lignocellulosic hydrolysates.</title>
        <authorList>
            <consortium name="Lawrence Berkeley National Laboratory"/>
            <person name="Jagtap S.S."/>
            <person name="Liu J.-J."/>
            <person name="Walukiewicz H.E."/>
            <person name="Pangilinan J."/>
            <person name="Lipzen A."/>
            <person name="Ahrendt S."/>
            <person name="Koriabine M."/>
            <person name="Cobaugh K."/>
            <person name="Salamov A."/>
            <person name="Yoshinaga Y."/>
            <person name="Ng V."/>
            <person name="Daum C."/>
            <person name="Grigoriev I.V."/>
            <person name="Slininger P.J."/>
            <person name="Dien B.S."/>
            <person name="Jin Y.-S."/>
            <person name="Rao C.V."/>
        </authorList>
    </citation>
    <scope>NUCLEOTIDE SEQUENCE</scope>
    <source>
        <strain evidence="2">NRRL Y-64009</strain>
    </source>
</reference>
<feature type="compositionally biased region" description="Basic residues" evidence="1">
    <location>
        <begin position="102"/>
        <end position="111"/>
    </location>
</feature>
<feature type="compositionally biased region" description="Low complexity" evidence="1">
    <location>
        <begin position="198"/>
        <end position="215"/>
    </location>
</feature>
<feature type="compositionally biased region" description="Basic residues" evidence="1">
    <location>
        <begin position="149"/>
        <end position="163"/>
    </location>
</feature>
<feature type="region of interest" description="Disordered" evidence="1">
    <location>
        <begin position="1"/>
        <end position="256"/>
    </location>
</feature>
<dbReference type="RefSeq" id="XP_056041737.1">
    <property type="nucleotide sequence ID" value="XM_056188330.1"/>
</dbReference>
<feature type="compositionally biased region" description="Basic and acidic residues" evidence="1">
    <location>
        <begin position="88"/>
        <end position="101"/>
    </location>
</feature>
<name>A0AAD7VPX0_9ASCO</name>
<evidence type="ECO:0000313" key="2">
    <source>
        <dbReference type="EMBL" id="KAJ8098287.1"/>
    </source>
</evidence>
<organism evidence="2 3">
    <name type="scientific">Lipomyces tetrasporus</name>
    <dbReference type="NCBI Taxonomy" id="54092"/>
    <lineage>
        <taxon>Eukaryota</taxon>
        <taxon>Fungi</taxon>
        <taxon>Dikarya</taxon>
        <taxon>Ascomycota</taxon>
        <taxon>Saccharomycotina</taxon>
        <taxon>Lipomycetes</taxon>
        <taxon>Lipomycetales</taxon>
        <taxon>Lipomycetaceae</taxon>
        <taxon>Lipomyces</taxon>
    </lineage>
</organism>
<gene>
    <name evidence="2" type="ORF">POJ06DRAFT_259030</name>
</gene>
<comment type="caution">
    <text evidence="2">The sequence shown here is derived from an EMBL/GenBank/DDBJ whole genome shotgun (WGS) entry which is preliminary data.</text>
</comment>
<feature type="region of interest" description="Disordered" evidence="1">
    <location>
        <begin position="477"/>
        <end position="517"/>
    </location>
</feature>
<dbReference type="GeneID" id="80883496"/>
<evidence type="ECO:0000313" key="3">
    <source>
        <dbReference type="Proteomes" id="UP001217417"/>
    </source>
</evidence>
<feature type="compositionally biased region" description="Low complexity" evidence="1">
    <location>
        <begin position="135"/>
        <end position="148"/>
    </location>
</feature>
<dbReference type="AlphaFoldDB" id="A0AAD7VPX0"/>
<accession>A0AAD7VPX0</accession>
<dbReference type="EMBL" id="JARPMG010000009">
    <property type="protein sequence ID" value="KAJ8098287.1"/>
    <property type="molecule type" value="Genomic_DNA"/>
</dbReference>
<evidence type="ECO:0000256" key="1">
    <source>
        <dbReference type="SAM" id="MobiDB-lite"/>
    </source>
</evidence>
<feature type="compositionally biased region" description="Polar residues" evidence="1">
    <location>
        <begin position="167"/>
        <end position="178"/>
    </location>
</feature>
<feature type="compositionally biased region" description="Polar residues" evidence="1">
    <location>
        <begin position="239"/>
        <end position="254"/>
    </location>
</feature>
<sequence>MGSSSSKQAPAQAEPEAESTSPEQTEDSTSLASPEEPAPEKSQPLHKGRQKRVSPPPKAKTKHPPSQGTGRVVKKRKQENELPSAVEPKVEKADGRTEAKIPKRTRTPAKKKSVDSAATVTVKKEEDLAGKMGQTAPMAKSTTSTSATKRLRTKYVKPHKKHKSPTEPATESASTAQLRQKKSRSSVKEELELSSQSTVTPVSAPALPVSAPQLVNARRSQAAESVRVQRNEVAGAPTRPQSVTAVPEPHNSTMEPVGPIPRSPSPIASSAPLAPPQFVPQPTAPPEPQLLPPIPPSMHRAPIPAATAHVSPLISALPTASPIAMSPGKRRRALFENPLPRVPPVREDQPYFVTRTPIPVIAGHSSLNVNGQSILSDPPPPIIINDANIPEGHGYEYNFTCRCGHRFATKGNINRHLKTLRYDEDHVKYVHPDNEVFVHIFPRVRLKKSEYEAIKAKKQAEVEATAALAAMRQDRIEESVTLQQQPGAPEQTPVKKRKYTEFGDVSSLSSKKRKRLA</sequence>
<feature type="compositionally biased region" description="Low complexity" evidence="1">
    <location>
        <begin position="8"/>
        <end position="23"/>
    </location>
</feature>
<protein>
    <submittedName>
        <fullName evidence="2">Uncharacterized protein</fullName>
    </submittedName>
</protein>
<keyword evidence="3" id="KW-1185">Reference proteome</keyword>
<proteinExistence type="predicted"/>
<dbReference type="Proteomes" id="UP001217417">
    <property type="component" value="Unassembled WGS sequence"/>
</dbReference>